<gene>
    <name evidence="1" type="ORF">METZ01_LOCUS105263</name>
</gene>
<sequence length="62" mass="7004">MKKAIDHEQKGLEQFMEQAGSNMALTHILRNQLDSDGNLSADTVIDLGSAQQPRRQQLRIQQ</sequence>
<proteinExistence type="predicted"/>
<accession>A0A381WIX8</accession>
<name>A0A381WIX8_9ZZZZ</name>
<organism evidence="1">
    <name type="scientific">marine metagenome</name>
    <dbReference type="NCBI Taxonomy" id="408172"/>
    <lineage>
        <taxon>unclassified sequences</taxon>
        <taxon>metagenomes</taxon>
        <taxon>ecological metagenomes</taxon>
    </lineage>
</organism>
<evidence type="ECO:0000313" key="1">
    <source>
        <dbReference type="EMBL" id="SVA52409.1"/>
    </source>
</evidence>
<dbReference type="AlphaFoldDB" id="A0A381WIX8"/>
<dbReference type="EMBL" id="UINC01011943">
    <property type="protein sequence ID" value="SVA52409.1"/>
    <property type="molecule type" value="Genomic_DNA"/>
</dbReference>
<protein>
    <submittedName>
        <fullName evidence="1">Uncharacterized protein</fullName>
    </submittedName>
</protein>
<reference evidence="1" key="1">
    <citation type="submission" date="2018-05" db="EMBL/GenBank/DDBJ databases">
        <authorList>
            <person name="Lanie J.A."/>
            <person name="Ng W.-L."/>
            <person name="Kazmierczak K.M."/>
            <person name="Andrzejewski T.M."/>
            <person name="Davidsen T.M."/>
            <person name="Wayne K.J."/>
            <person name="Tettelin H."/>
            <person name="Glass J.I."/>
            <person name="Rusch D."/>
            <person name="Podicherti R."/>
            <person name="Tsui H.-C.T."/>
            <person name="Winkler M.E."/>
        </authorList>
    </citation>
    <scope>NUCLEOTIDE SEQUENCE</scope>
</reference>